<dbReference type="Pfam" id="PF07090">
    <property type="entry name" value="GATase1_like"/>
    <property type="match status" value="1"/>
</dbReference>
<dbReference type="RefSeq" id="WP_127186853.1">
    <property type="nucleotide sequence ID" value="NZ_RZNJ01000001.1"/>
</dbReference>
<dbReference type="CDD" id="cd03143">
    <property type="entry name" value="A4_beta-galactosidase_middle_domain"/>
    <property type="match status" value="1"/>
</dbReference>
<dbReference type="OrthoDB" id="9781333at2"/>
<accession>A0A433XL32</accession>
<dbReference type="InterPro" id="IPR029062">
    <property type="entry name" value="Class_I_gatase-like"/>
</dbReference>
<evidence type="ECO:0000313" key="2">
    <source>
        <dbReference type="EMBL" id="RUT34734.1"/>
    </source>
</evidence>
<dbReference type="Proteomes" id="UP000281547">
    <property type="component" value="Unassembled WGS sequence"/>
</dbReference>
<feature type="domain" description="Putative glutamine amidotransferase" evidence="1">
    <location>
        <begin position="2"/>
        <end position="250"/>
    </location>
</feature>
<reference evidence="2 3" key="1">
    <citation type="journal article" date="2016" name="Int. J. Syst. Evol. Microbiol.">
        <title>Arsenicitalea aurantiaca gen. nov., sp. nov., a new member of the family Hyphomicrobiaceae, isolated from high-arsenic sediment.</title>
        <authorList>
            <person name="Mu Y."/>
            <person name="Zhou L."/>
            <person name="Zeng X.C."/>
            <person name="Liu L."/>
            <person name="Pan Y."/>
            <person name="Chen X."/>
            <person name="Wang J."/>
            <person name="Li S."/>
            <person name="Li W.J."/>
            <person name="Wang Y."/>
        </authorList>
    </citation>
    <scope>NUCLEOTIDE SEQUENCE [LARGE SCALE GENOMIC DNA]</scope>
    <source>
        <strain evidence="2 3">42-50</strain>
    </source>
</reference>
<dbReference type="PANTHER" id="PTHR37947">
    <property type="entry name" value="BLL2462 PROTEIN"/>
    <property type="match status" value="1"/>
</dbReference>
<gene>
    <name evidence="2" type="ORF">EMQ25_01865</name>
</gene>
<dbReference type="Gene3D" id="3.40.50.880">
    <property type="match status" value="1"/>
</dbReference>
<dbReference type="InterPro" id="IPR010768">
    <property type="entry name" value="GATase1-like"/>
</dbReference>
<name>A0A433XL32_9HYPH</name>
<keyword evidence="3" id="KW-1185">Reference proteome</keyword>
<dbReference type="EMBL" id="RZNJ01000001">
    <property type="protein sequence ID" value="RUT34734.1"/>
    <property type="molecule type" value="Genomic_DNA"/>
</dbReference>
<evidence type="ECO:0000259" key="1">
    <source>
        <dbReference type="Pfam" id="PF07090"/>
    </source>
</evidence>
<dbReference type="AlphaFoldDB" id="A0A433XL32"/>
<dbReference type="SUPFAM" id="SSF52317">
    <property type="entry name" value="Class I glutamine amidotransferase-like"/>
    <property type="match status" value="1"/>
</dbReference>
<proteinExistence type="predicted"/>
<dbReference type="PANTHER" id="PTHR37947:SF1">
    <property type="entry name" value="BLL2462 PROTEIN"/>
    <property type="match status" value="1"/>
</dbReference>
<organism evidence="2 3">
    <name type="scientific">Arsenicitalea aurantiaca</name>
    <dbReference type="NCBI Taxonomy" id="1783274"/>
    <lineage>
        <taxon>Bacteria</taxon>
        <taxon>Pseudomonadati</taxon>
        <taxon>Pseudomonadota</taxon>
        <taxon>Alphaproteobacteria</taxon>
        <taxon>Hyphomicrobiales</taxon>
        <taxon>Devosiaceae</taxon>
        <taxon>Arsenicitalea</taxon>
    </lineage>
</organism>
<protein>
    <submittedName>
        <fullName evidence="2">Cytoplasmic protein</fullName>
    </submittedName>
</protein>
<comment type="caution">
    <text evidence="2">The sequence shown here is derived from an EMBL/GenBank/DDBJ whole genome shotgun (WGS) entry which is preliminary data.</text>
</comment>
<evidence type="ECO:0000313" key="3">
    <source>
        <dbReference type="Proteomes" id="UP000281547"/>
    </source>
</evidence>
<sequence length="252" mass="27643">MKILLAGESWISTASHIKGFDQFATATYHTGADRFVAMLEAAGMEVTWIKAHDVPQEFPTTQEALSAFDVVILSDIGANALLLHTDTWLRSIPTPNRLKAIRSYVRAGGGLLMVGGYYSFQGINGGARFRDTPVEDVLPVTILPQDDRLEVPEGFVPNLRAEHDITKGLPLEAEPVLLGLNEIRARPDAQTLLSATIDEGRTHPLLVVGTAGQGRSAAWASDIGPHWMPDRFLNWPGTPELFARLLRWLAQQ</sequence>